<dbReference type="InterPro" id="IPR036252">
    <property type="entry name" value="Proteasome_activ_sf"/>
</dbReference>
<dbReference type="AlphaFoldDB" id="A0A0L7KVA0"/>
<comment type="function">
    <text evidence="3">Implicated in immunoproteasome assembly and required for efficient antigen processing. The PA28 activator complex enhances the generation of class I binding peptides by altering the cleavage pattern of the proteasome.</text>
</comment>
<dbReference type="GO" id="GO:0008537">
    <property type="term" value="C:proteasome activator complex"/>
    <property type="evidence" value="ECO:0007669"/>
    <property type="project" value="InterPro"/>
</dbReference>
<dbReference type="GO" id="GO:0061136">
    <property type="term" value="P:regulation of proteasomal protein catabolic process"/>
    <property type="evidence" value="ECO:0007669"/>
    <property type="project" value="TreeGrafter"/>
</dbReference>
<evidence type="ECO:0000313" key="6">
    <source>
        <dbReference type="Proteomes" id="UP000037510"/>
    </source>
</evidence>
<dbReference type="Proteomes" id="UP000037510">
    <property type="component" value="Unassembled WGS sequence"/>
</dbReference>
<keyword evidence="2 5" id="KW-0647">Proteasome</keyword>
<accession>A0A0L7KVA0</accession>
<name>A0A0L7KVA0_OPEBR</name>
<dbReference type="InterPro" id="IPR003186">
    <property type="entry name" value="PA28_C"/>
</dbReference>
<evidence type="ECO:0000256" key="3">
    <source>
        <dbReference type="ARBA" id="ARBA00037467"/>
    </source>
</evidence>
<dbReference type="Pfam" id="PF02252">
    <property type="entry name" value="PA28_C"/>
    <property type="match status" value="1"/>
</dbReference>
<reference evidence="5 6" key="1">
    <citation type="journal article" date="2015" name="Genome Biol. Evol.">
        <title>The genome of winter moth (Operophtera brumata) provides a genomic perspective on sexual dimorphism and phenology.</title>
        <authorList>
            <person name="Derks M.F."/>
            <person name="Smit S."/>
            <person name="Salis L."/>
            <person name="Schijlen E."/>
            <person name="Bossers A."/>
            <person name="Mateman C."/>
            <person name="Pijl A.S."/>
            <person name="de Ridder D."/>
            <person name="Groenen M.A."/>
            <person name="Visser M.E."/>
            <person name="Megens H.J."/>
        </authorList>
    </citation>
    <scope>NUCLEOTIDE SEQUENCE [LARGE SCALE GENOMIC DNA]</scope>
    <source>
        <strain evidence="5">WM2013NL</strain>
        <tissue evidence="5">Head and thorax</tissue>
    </source>
</reference>
<feature type="domain" description="Proteasome activator PA28 C-terminal" evidence="4">
    <location>
        <begin position="1"/>
        <end position="132"/>
    </location>
</feature>
<dbReference type="STRING" id="104452.A0A0L7KVA0"/>
<sequence length="140" mass="16462">MIRILKPYIWELIEDSRLLKILISLVIPKIEDGNNFVVSIQEYTLEEIELVENDALELQNYIKDYFNIVADIVAKVAKYPHIDDYRHAVRDLYENVYRQMRHTVIDICGHCFALHDLITKNLDNIKTPRAVDSHCTSLYV</sequence>
<dbReference type="Gene3D" id="1.20.120.180">
    <property type="entry name" value="Proteasome activator pa28, C-terminal domain"/>
    <property type="match status" value="1"/>
</dbReference>
<dbReference type="SUPFAM" id="SSF47216">
    <property type="entry name" value="Proteasome activator"/>
    <property type="match status" value="1"/>
</dbReference>
<gene>
    <name evidence="5" type="ORF">OBRU01_20046</name>
</gene>
<organism evidence="5 6">
    <name type="scientific">Operophtera brumata</name>
    <name type="common">Winter moth</name>
    <name type="synonym">Phalaena brumata</name>
    <dbReference type="NCBI Taxonomy" id="104452"/>
    <lineage>
        <taxon>Eukaryota</taxon>
        <taxon>Metazoa</taxon>
        <taxon>Ecdysozoa</taxon>
        <taxon>Arthropoda</taxon>
        <taxon>Hexapoda</taxon>
        <taxon>Insecta</taxon>
        <taxon>Pterygota</taxon>
        <taxon>Neoptera</taxon>
        <taxon>Endopterygota</taxon>
        <taxon>Lepidoptera</taxon>
        <taxon>Glossata</taxon>
        <taxon>Ditrysia</taxon>
        <taxon>Geometroidea</taxon>
        <taxon>Geometridae</taxon>
        <taxon>Larentiinae</taxon>
        <taxon>Operophtera</taxon>
    </lineage>
</organism>
<dbReference type="InterPro" id="IPR036997">
    <property type="entry name" value="PA28_C_sf"/>
</dbReference>
<protein>
    <submittedName>
        <fullName evidence="5">Proteasome subunit</fullName>
    </submittedName>
</protein>
<dbReference type="GO" id="GO:2000045">
    <property type="term" value="P:regulation of G1/S transition of mitotic cell cycle"/>
    <property type="evidence" value="ECO:0007669"/>
    <property type="project" value="TreeGrafter"/>
</dbReference>
<dbReference type="EMBL" id="JTDY01005262">
    <property type="protein sequence ID" value="KOB67182.1"/>
    <property type="molecule type" value="Genomic_DNA"/>
</dbReference>
<dbReference type="GO" id="GO:0005654">
    <property type="term" value="C:nucleoplasm"/>
    <property type="evidence" value="ECO:0007669"/>
    <property type="project" value="TreeGrafter"/>
</dbReference>
<evidence type="ECO:0000259" key="4">
    <source>
        <dbReference type="Pfam" id="PF02252"/>
    </source>
</evidence>
<comment type="caution">
    <text evidence="5">The sequence shown here is derived from an EMBL/GenBank/DDBJ whole genome shotgun (WGS) entry which is preliminary data.</text>
</comment>
<dbReference type="FunFam" id="1.20.120.180:FF:000002">
    <property type="entry name" value="Proteasome activator complex subunit 1"/>
    <property type="match status" value="1"/>
</dbReference>
<evidence type="ECO:0000256" key="2">
    <source>
        <dbReference type="ARBA" id="ARBA00022942"/>
    </source>
</evidence>
<keyword evidence="6" id="KW-1185">Reference proteome</keyword>
<dbReference type="InterPro" id="IPR009077">
    <property type="entry name" value="Proteasome_activ_PA28"/>
</dbReference>
<comment type="similarity">
    <text evidence="1">Belongs to the PA28 family.</text>
</comment>
<proteinExistence type="inferred from homology"/>
<dbReference type="GO" id="GO:0061133">
    <property type="term" value="F:endopeptidase activator activity"/>
    <property type="evidence" value="ECO:0007669"/>
    <property type="project" value="TreeGrafter"/>
</dbReference>
<dbReference type="PANTHER" id="PTHR10660">
    <property type="entry name" value="PROTEASOME REGULATOR PA28"/>
    <property type="match status" value="1"/>
</dbReference>
<evidence type="ECO:0000256" key="1">
    <source>
        <dbReference type="ARBA" id="ARBA00005883"/>
    </source>
</evidence>
<evidence type="ECO:0000313" key="5">
    <source>
        <dbReference type="EMBL" id="KOB67182.1"/>
    </source>
</evidence>
<dbReference type="PANTHER" id="PTHR10660:SF2">
    <property type="entry name" value="LD45860P"/>
    <property type="match status" value="1"/>
</dbReference>
<dbReference type="GO" id="GO:0005737">
    <property type="term" value="C:cytoplasm"/>
    <property type="evidence" value="ECO:0007669"/>
    <property type="project" value="TreeGrafter"/>
</dbReference>